<evidence type="ECO:0000256" key="1">
    <source>
        <dbReference type="SAM" id="MobiDB-lite"/>
    </source>
</evidence>
<organism evidence="3 4">
    <name type="scientific">Candidatus Solincola sediminis</name>
    <dbReference type="NCBI Taxonomy" id="1797199"/>
    <lineage>
        <taxon>Bacteria</taxon>
        <taxon>Bacillati</taxon>
        <taxon>Actinomycetota</taxon>
        <taxon>Candidatus Geothermincolia</taxon>
        <taxon>Candidatus Geothermincolales</taxon>
        <taxon>Candidatus Geothermincolaceae</taxon>
        <taxon>Candidatus Solincola</taxon>
    </lineage>
</organism>
<feature type="compositionally biased region" description="Basic and acidic residues" evidence="1">
    <location>
        <begin position="66"/>
        <end position="88"/>
    </location>
</feature>
<evidence type="ECO:0000313" key="4">
    <source>
        <dbReference type="Proteomes" id="UP000177876"/>
    </source>
</evidence>
<keyword evidence="2" id="KW-1133">Transmembrane helix</keyword>
<comment type="caution">
    <text evidence="3">The sequence shown here is derived from an EMBL/GenBank/DDBJ whole genome shotgun (WGS) entry which is preliminary data.</text>
</comment>
<keyword evidence="2" id="KW-0812">Transmembrane</keyword>
<proteinExistence type="predicted"/>
<gene>
    <name evidence="3" type="ORF">A2Y75_04070</name>
</gene>
<feature type="region of interest" description="Disordered" evidence="1">
    <location>
        <begin position="214"/>
        <end position="248"/>
    </location>
</feature>
<dbReference type="Proteomes" id="UP000177876">
    <property type="component" value="Unassembled WGS sequence"/>
</dbReference>
<feature type="transmembrane region" description="Helical" evidence="2">
    <location>
        <begin position="308"/>
        <end position="325"/>
    </location>
</feature>
<dbReference type="EMBL" id="MELK01000047">
    <property type="protein sequence ID" value="OFW56382.1"/>
    <property type="molecule type" value="Genomic_DNA"/>
</dbReference>
<reference evidence="3 4" key="1">
    <citation type="journal article" date="2016" name="Nat. Commun.">
        <title>Thousands of microbial genomes shed light on interconnected biogeochemical processes in an aquifer system.</title>
        <authorList>
            <person name="Anantharaman K."/>
            <person name="Brown C.T."/>
            <person name="Hug L.A."/>
            <person name="Sharon I."/>
            <person name="Castelle C.J."/>
            <person name="Probst A.J."/>
            <person name="Thomas B.C."/>
            <person name="Singh A."/>
            <person name="Wilkins M.J."/>
            <person name="Karaoz U."/>
            <person name="Brodie E.L."/>
            <person name="Williams K.H."/>
            <person name="Hubbard S.S."/>
            <person name="Banfield J.F."/>
        </authorList>
    </citation>
    <scope>NUCLEOTIDE SEQUENCE [LARGE SCALE GENOMIC DNA]</scope>
</reference>
<dbReference type="STRING" id="1797197.A2Y75_04070"/>
<evidence type="ECO:0000313" key="3">
    <source>
        <dbReference type="EMBL" id="OFW56382.1"/>
    </source>
</evidence>
<feature type="transmembrane region" description="Helical" evidence="2">
    <location>
        <begin position="337"/>
        <end position="357"/>
    </location>
</feature>
<sequence length="446" mass="50061">MNCPRHPGKRTVTACKDCGAEFCIDCVRETDQTTLCPECYRRKLSDITKEYEPSSLQQKPEPQAAKSEKLRGRAARKQELAARRERLIQGHIPESVLQTPPEPRATATEPEAPEAEAGQSDEGFLAGGPDQDFSFLEPEKKDKSPKGRWVAKVREKKESPAPAVKELEEPVEDIQAPSNDDLISDVVSTLLMPGVQEDLMEEILPIEIPIEEIPEERPRQKPREKPKREPREKPARVKTPKRTAEEISAAREERAERWSFLAQPRVSEDTSIAGSKPRAAAFIVLMLLLGAVLWAVPNAYLIPKDQEYGIHALIIGIVMGLLFWWKAGKKHGNRLAIQAGLVTFGSIFLGEFLHWFLIIVKNQAFRTIFFDLISFKFIWENGAQIMRNIMEAMFPTAFILILLLPSAAAFFITFGMPPIPEIFLQMGRAFKGGASEEGEAEHGVEN</sequence>
<accession>A0A1F2WHS0</accession>
<protein>
    <recommendedName>
        <fullName evidence="5">B box-type domain-containing protein</fullName>
    </recommendedName>
</protein>
<evidence type="ECO:0008006" key="5">
    <source>
        <dbReference type="Google" id="ProtNLM"/>
    </source>
</evidence>
<feature type="transmembrane region" description="Helical" evidence="2">
    <location>
        <begin position="279"/>
        <end position="296"/>
    </location>
</feature>
<feature type="compositionally biased region" description="Basic and acidic residues" evidence="1">
    <location>
        <begin position="215"/>
        <end position="235"/>
    </location>
</feature>
<name>A0A1F2WHS0_9ACTN</name>
<evidence type="ECO:0000256" key="2">
    <source>
        <dbReference type="SAM" id="Phobius"/>
    </source>
</evidence>
<feature type="transmembrane region" description="Helical" evidence="2">
    <location>
        <begin position="392"/>
        <end position="416"/>
    </location>
</feature>
<feature type="region of interest" description="Disordered" evidence="1">
    <location>
        <begin position="50"/>
        <end position="178"/>
    </location>
</feature>
<dbReference type="AlphaFoldDB" id="A0A1F2WHS0"/>
<keyword evidence="2" id="KW-0472">Membrane</keyword>